<dbReference type="NCBIfam" id="NF005119">
    <property type="entry name" value="PRK06552.1"/>
    <property type="match status" value="1"/>
</dbReference>
<dbReference type="AlphaFoldDB" id="M1PVI2"/>
<keyword evidence="5" id="KW-0119">Carbohydrate metabolism</keyword>
<dbReference type="InterPro" id="IPR000887">
    <property type="entry name" value="Aldlse_KDPG_KHG"/>
</dbReference>
<evidence type="ECO:0000256" key="4">
    <source>
        <dbReference type="ARBA" id="ARBA00023239"/>
    </source>
</evidence>
<reference evidence="6" key="1">
    <citation type="journal article" date="2013" name="Syst. Appl. Microbiol.">
        <title>New insights into the archaeal diversity of a hypersaline microbial mat obtained by a metagenomic approach.</title>
        <authorList>
            <person name="Lopez-Lopez A."/>
            <person name="Richter M."/>
            <person name="Pena A."/>
            <person name="Tamames J."/>
            <person name="Rossello-Mora R."/>
        </authorList>
    </citation>
    <scope>NUCLEOTIDE SEQUENCE</scope>
</reference>
<dbReference type="CDD" id="cd00452">
    <property type="entry name" value="KDPG_aldolase"/>
    <property type="match status" value="1"/>
</dbReference>
<dbReference type="Gene3D" id="3.20.20.70">
    <property type="entry name" value="Aldolase class I"/>
    <property type="match status" value="1"/>
</dbReference>
<accession>M1PVI2</accession>
<dbReference type="InterPro" id="IPR013785">
    <property type="entry name" value="Aldolase_TIM"/>
</dbReference>
<evidence type="ECO:0000313" key="6">
    <source>
        <dbReference type="EMBL" id="AGF93154.1"/>
    </source>
</evidence>
<keyword evidence="4" id="KW-0456">Lyase</keyword>
<dbReference type="PANTHER" id="PTHR30246:SF1">
    <property type="entry name" value="2-DEHYDRO-3-DEOXY-6-PHOSPHOGALACTONATE ALDOLASE-RELATED"/>
    <property type="match status" value="1"/>
</dbReference>
<dbReference type="EMBL" id="JX684083">
    <property type="protein sequence ID" value="AGF93154.1"/>
    <property type="molecule type" value="Genomic_DNA"/>
</dbReference>
<organism evidence="6">
    <name type="scientific">uncultured organism</name>
    <dbReference type="NCBI Taxonomy" id="155900"/>
    <lineage>
        <taxon>unclassified sequences</taxon>
        <taxon>environmental samples</taxon>
    </lineage>
</organism>
<sequence>MPNNKSTLEKMKDSGVVGVIRTKSSERLIKVAEAIKKGGVHCIEVAMTTPDALSVIEEVSNQLDDVLIGAGTVLDAETARSAILAGAEYLVSPTTDLDMIKLCNRYDKVVAPGAFTPTEIMEAWEAGADIVKVFPASRLGPKFISDVKSPLPQVKLMPTGGVSKDNAAQFIEAGAEVLCVGSALLDKQAMADEDYGVLTENAKELIEAVKRGRKSR</sequence>
<comment type="subunit">
    <text evidence="3">Homotrimer.</text>
</comment>
<dbReference type="SUPFAM" id="SSF51569">
    <property type="entry name" value="Aldolase"/>
    <property type="match status" value="1"/>
</dbReference>
<dbReference type="GO" id="GO:0016829">
    <property type="term" value="F:lyase activity"/>
    <property type="evidence" value="ECO:0007669"/>
    <property type="project" value="UniProtKB-KW"/>
</dbReference>
<evidence type="ECO:0000256" key="3">
    <source>
        <dbReference type="ARBA" id="ARBA00011233"/>
    </source>
</evidence>
<dbReference type="PANTHER" id="PTHR30246">
    <property type="entry name" value="2-KETO-3-DEOXY-6-PHOSPHOGLUCONATE ALDOLASE"/>
    <property type="match status" value="1"/>
</dbReference>
<proteinExistence type="inferred from homology"/>
<dbReference type="Pfam" id="PF01081">
    <property type="entry name" value="Aldolase"/>
    <property type="match status" value="1"/>
</dbReference>
<evidence type="ECO:0000256" key="1">
    <source>
        <dbReference type="ARBA" id="ARBA00004761"/>
    </source>
</evidence>
<protein>
    <submittedName>
        <fullName evidence="6">2-dehydro-3-deoxyphosphogluconate aldolase/4-hydroxy-2-oxoglutarate aldolase</fullName>
    </submittedName>
</protein>
<evidence type="ECO:0000256" key="5">
    <source>
        <dbReference type="ARBA" id="ARBA00023277"/>
    </source>
</evidence>
<comment type="pathway">
    <text evidence="1">Carbohydrate acid metabolism.</text>
</comment>
<evidence type="ECO:0000256" key="2">
    <source>
        <dbReference type="ARBA" id="ARBA00006906"/>
    </source>
</evidence>
<name>M1PVI2_9ZZZZ</name>
<dbReference type="NCBIfam" id="TIGR01182">
    <property type="entry name" value="eda"/>
    <property type="match status" value="1"/>
</dbReference>
<gene>
    <name evidence="6" type="ORF">FLSS-18_0019</name>
</gene>
<comment type="similarity">
    <text evidence="2">Belongs to the KHG/KDPG aldolase family.</text>
</comment>